<organism evidence="2 3">
    <name type="scientific">Sphaerisporangium dianthi</name>
    <dbReference type="NCBI Taxonomy" id="1436120"/>
    <lineage>
        <taxon>Bacteria</taxon>
        <taxon>Bacillati</taxon>
        <taxon>Actinomycetota</taxon>
        <taxon>Actinomycetes</taxon>
        <taxon>Streptosporangiales</taxon>
        <taxon>Streptosporangiaceae</taxon>
        <taxon>Sphaerisporangium</taxon>
    </lineage>
</organism>
<dbReference type="RefSeq" id="WP_380839780.1">
    <property type="nucleotide sequence ID" value="NZ_JBHSFP010000005.1"/>
</dbReference>
<keyword evidence="1" id="KW-0732">Signal</keyword>
<dbReference type="Proteomes" id="UP001596004">
    <property type="component" value="Unassembled WGS sequence"/>
</dbReference>
<reference evidence="3" key="1">
    <citation type="journal article" date="2019" name="Int. J. Syst. Evol. Microbiol.">
        <title>The Global Catalogue of Microorganisms (GCM) 10K type strain sequencing project: providing services to taxonomists for standard genome sequencing and annotation.</title>
        <authorList>
            <consortium name="The Broad Institute Genomics Platform"/>
            <consortium name="The Broad Institute Genome Sequencing Center for Infectious Disease"/>
            <person name="Wu L."/>
            <person name="Ma J."/>
        </authorList>
    </citation>
    <scope>NUCLEOTIDE SEQUENCE [LARGE SCALE GENOMIC DNA]</scope>
    <source>
        <strain evidence="3">CGMCC 4.7132</strain>
    </source>
</reference>
<evidence type="ECO:0000313" key="2">
    <source>
        <dbReference type="EMBL" id="MFC4531292.1"/>
    </source>
</evidence>
<feature type="chain" id="PRO_5046674062" description="Streptomyces killer toxin-like beta/gamma crystallin domain-containing protein" evidence="1">
    <location>
        <begin position="51"/>
        <end position="151"/>
    </location>
</feature>
<protein>
    <recommendedName>
        <fullName evidence="4">Streptomyces killer toxin-like beta/gamma crystallin domain-containing protein</fullName>
    </recommendedName>
</protein>
<evidence type="ECO:0000313" key="3">
    <source>
        <dbReference type="Proteomes" id="UP001596004"/>
    </source>
</evidence>
<evidence type="ECO:0000256" key="1">
    <source>
        <dbReference type="SAM" id="SignalP"/>
    </source>
</evidence>
<comment type="caution">
    <text evidence="2">The sequence shown here is derived from an EMBL/GenBank/DDBJ whole genome shotgun (WGS) entry which is preliminary data.</text>
</comment>
<name>A0ABV9CEN3_9ACTN</name>
<proteinExistence type="predicted"/>
<accession>A0ABV9CEN3</accession>
<feature type="signal peptide" evidence="1">
    <location>
        <begin position="1"/>
        <end position="50"/>
    </location>
</feature>
<gene>
    <name evidence="2" type="ORF">ACFO60_11010</name>
</gene>
<sequence length="151" mass="16067">MRPLIRRIRPGQVRTRAAARRGGARGGPRRARAVVPAVALAAAAVLPASAASPASAATAPGTASAVAFAGSFCYAGQWTQVHWYVNPFWPMTYRYTVPSGGYVRWRFFSGGVPPYWEGGFSGSTDIWTPPSPYTSIEFLCVGDSNVTITGL</sequence>
<keyword evidence="3" id="KW-1185">Reference proteome</keyword>
<evidence type="ECO:0008006" key="4">
    <source>
        <dbReference type="Google" id="ProtNLM"/>
    </source>
</evidence>
<dbReference type="EMBL" id="JBHSFP010000005">
    <property type="protein sequence ID" value="MFC4531292.1"/>
    <property type="molecule type" value="Genomic_DNA"/>
</dbReference>